<gene>
    <name evidence="1" type="ORF">SELMODRAFT_90705</name>
</gene>
<name>D8RCG2_SELML</name>
<dbReference type="EMBL" id="GL377576">
    <property type="protein sequence ID" value="EFJ30123.1"/>
    <property type="molecule type" value="Genomic_DNA"/>
</dbReference>
<accession>D8RCG2</accession>
<dbReference type="AlphaFoldDB" id="D8RCG2"/>
<dbReference type="eggNOG" id="ENOG502SUHE">
    <property type="taxonomic scope" value="Eukaryota"/>
</dbReference>
<dbReference type="GO" id="GO:0043531">
    <property type="term" value="F:ADP binding"/>
    <property type="evidence" value="ECO:0007669"/>
    <property type="project" value="InterPro"/>
</dbReference>
<dbReference type="InterPro" id="IPR044974">
    <property type="entry name" value="Disease_R_plants"/>
</dbReference>
<evidence type="ECO:0000313" key="2">
    <source>
        <dbReference type="Proteomes" id="UP000001514"/>
    </source>
</evidence>
<dbReference type="OrthoDB" id="1095810at2759"/>
<feature type="non-terminal residue" evidence="1">
    <location>
        <position position="1"/>
    </location>
</feature>
<dbReference type="Proteomes" id="UP000001514">
    <property type="component" value="Unassembled WGS sequence"/>
</dbReference>
<organism evidence="2">
    <name type="scientific">Selaginella moellendorffii</name>
    <name type="common">Spikemoss</name>
    <dbReference type="NCBI Taxonomy" id="88036"/>
    <lineage>
        <taxon>Eukaryota</taxon>
        <taxon>Viridiplantae</taxon>
        <taxon>Streptophyta</taxon>
        <taxon>Embryophyta</taxon>
        <taxon>Tracheophyta</taxon>
        <taxon>Lycopodiopsida</taxon>
        <taxon>Selaginellales</taxon>
        <taxon>Selaginellaceae</taxon>
        <taxon>Selaginella</taxon>
    </lineage>
</organism>
<reference evidence="1 2" key="1">
    <citation type="journal article" date="2011" name="Science">
        <title>The Selaginella genome identifies genetic changes associated with the evolution of vascular plants.</title>
        <authorList>
            <person name="Banks J.A."/>
            <person name="Nishiyama T."/>
            <person name="Hasebe M."/>
            <person name="Bowman J.L."/>
            <person name="Gribskov M."/>
            <person name="dePamphilis C."/>
            <person name="Albert V.A."/>
            <person name="Aono N."/>
            <person name="Aoyama T."/>
            <person name="Ambrose B.A."/>
            <person name="Ashton N.W."/>
            <person name="Axtell M.J."/>
            <person name="Barker E."/>
            <person name="Barker M.S."/>
            <person name="Bennetzen J.L."/>
            <person name="Bonawitz N.D."/>
            <person name="Chapple C."/>
            <person name="Cheng C."/>
            <person name="Correa L.G."/>
            <person name="Dacre M."/>
            <person name="DeBarry J."/>
            <person name="Dreyer I."/>
            <person name="Elias M."/>
            <person name="Engstrom E.M."/>
            <person name="Estelle M."/>
            <person name="Feng L."/>
            <person name="Finet C."/>
            <person name="Floyd S.K."/>
            <person name="Frommer W.B."/>
            <person name="Fujita T."/>
            <person name="Gramzow L."/>
            <person name="Gutensohn M."/>
            <person name="Harholt J."/>
            <person name="Hattori M."/>
            <person name="Heyl A."/>
            <person name="Hirai T."/>
            <person name="Hiwatashi Y."/>
            <person name="Ishikawa M."/>
            <person name="Iwata M."/>
            <person name="Karol K.G."/>
            <person name="Koehler B."/>
            <person name="Kolukisaoglu U."/>
            <person name="Kubo M."/>
            <person name="Kurata T."/>
            <person name="Lalonde S."/>
            <person name="Li K."/>
            <person name="Li Y."/>
            <person name="Litt A."/>
            <person name="Lyons E."/>
            <person name="Manning G."/>
            <person name="Maruyama T."/>
            <person name="Michael T.P."/>
            <person name="Mikami K."/>
            <person name="Miyazaki S."/>
            <person name="Morinaga S."/>
            <person name="Murata T."/>
            <person name="Mueller-Roeber B."/>
            <person name="Nelson D.R."/>
            <person name="Obara M."/>
            <person name="Oguri Y."/>
            <person name="Olmstead R.G."/>
            <person name="Onodera N."/>
            <person name="Petersen B.L."/>
            <person name="Pils B."/>
            <person name="Prigge M."/>
            <person name="Rensing S.A."/>
            <person name="Riano-Pachon D.M."/>
            <person name="Roberts A.W."/>
            <person name="Sato Y."/>
            <person name="Scheller H.V."/>
            <person name="Schulz B."/>
            <person name="Schulz C."/>
            <person name="Shakirov E.V."/>
            <person name="Shibagaki N."/>
            <person name="Shinohara N."/>
            <person name="Shippen D.E."/>
            <person name="Soerensen I."/>
            <person name="Sotooka R."/>
            <person name="Sugimoto N."/>
            <person name="Sugita M."/>
            <person name="Sumikawa N."/>
            <person name="Tanurdzic M."/>
            <person name="Theissen G."/>
            <person name="Ulvskov P."/>
            <person name="Wakazuki S."/>
            <person name="Weng J.K."/>
            <person name="Willats W.W."/>
            <person name="Wipf D."/>
            <person name="Wolf P.G."/>
            <person name="Yang L."/>
            <person name="Zimmer A.D."/>
            <person name="Zhu Q."/>
            <person name="Mitros T."/>
            <person name="Hellsten U."/>
            <person name="Loque D."/>
            <person name="Otillar R."/>
            <person name="Salamov A."/>
            <person name="Schmutz J."/>
            <person name="Shapiro H."/>
            <person name="Lindquist E."/>
            <person name="Lucas S."/>
            <person name="Rokhsar D."/>
            <person name="Grigoriev I.V."/>
        </authorList>
    </citation>
    <scope>NUCLEOTIDE SEQUENCE [LARGE SCALE GENOMIC DNA]</scope>
</reference>
<proteinExistence type="predicted"/>
<evidence type="ECO:0000313" key="1">
    <source>
        <dbReference type="EMBL" id="EFJ30123.1"/>
    </source>
</evidence>
<dbReference type="Gene3D" id="1.10.8.430">
    <property type="entry name" value="Helical domain of apoptotic protease-activating factors"/>
    <property type="match status" value="1"/>
</dbReference>
<dbReference type="InterPro" id="IPR027417">
    <property type="entry name" value="P-loop_NTPase"/>
</dbReference>
<protein>
    <submittedName>
        <fullName evidence="1">Uncharacterized protein</fullName>
    </submittedName>
</protein>
<keyword evidence="2" id="KW-1185">Reference proteome</keyword>
<dbReference type="HOGENOM" id="CLU_1646614_0_0_1"/>
<dbReference type="PANTHER" id="PTHR11017:SF385">
    <property type="entry name" value="DISEASE RESISTANCE PROTEIN (TIR-NBS-LRR CLASS)-RELATED"/>
    <property type="match status" value="1"/>
</dbReference>
<dbReference type="KEGG" id="smo:SELMODRAFT_90705"/>
<dbReference type="GO" id="GO:0006952">
    <property type="term" value="P:defense response"/>
    <property type="evidence" value="ECO:0007669"/>
    <property type="project" value="InterPro"/>
</dbReference>
<dbReference type="Gramene" id="EFJ30123">
    <property type="protein sequence ID" value="EFJ30123"/>
    <property type="gene ID" value="SELMODRAFT_90705"/>
</dbReference>
<dbReference type="PANTHER" id="PTHR11017">
    <property type="entry name" value="LEUCINE-RICH REPEAT-CONTAINING PROTEIN"/>
    <property type="match status" value="1"/>
</dbReference>
<dbReference type="InterPro" id="IPR042197">
    <property type="entry name" value="Apaf_helical"/>
</dbReference>
<dbReference type="InParanoid" id="D8RCG2"/>
<sequence>SRVIVTSRDRDTLGRLTFIHEVGQLKHEDARMLFEQHAKLDAGLDRSLVEEIVGECKGVPLVLEMAGLMLQGKSDERDWRGAKSKLSSYPEVVDKLRISLEPLHQREREIFLDICCFFGEVSRASVCWIWEAMEDVEESMMNHDIKVLLTSTYCGWKA</sequence>
<dbReference type="SUPFAM" id="SSF52540">
    <property type="entry name" value="P-loop containing nucleoside triphosphate hydrolases"/>
    <property type="match status" value="1"/>
</dbReference>